<proteinExistence type="predicted"/>
<evidence type="ECO:0000313" key="2">
    <source>
        <dbReference type="EMBL" id="KAK8966677.1"/>
    </source>
</evidence>
<sequence length="122" mass="13426">MRAIPGRPEPSLLQPPHMVDSPRKGSPVGAPVGGLSPPSMAGKLDQGTPGPRLLKTHLFKAVTELQEILDLQDSKVKIDHEIHNKDGTLLASLKIHDAEQVLDHLLDDYSDYEEEEKYTSID</sequence>
<comment type="caution">
    <text evidence="2">The sequence shown here is derived from an EMBL/GenBank/DDBJ whole genome shotgun (WGS) entry which is preliminary data.</text>
</comment>
<dbReference type="EMBL" id="JBBWWR010000005">
    <property type="protein sequence ID" value="KAK8966677.1"/>
    <property type="molecule type" value="Genomic_DNA"/>
</dbReference>
<organism evidence="2 3">
    <name type="scientific">Platanthera guangdongensis</name>
    <dbReference type="NCBI Taxonomy" id="2320717"/>
    <lineage>
        <taxon>Eukaryota</taxon>
        <taxon>Viridiplantae</taxon>
        <taxon>Streptophyta</taxon>
        <taxon>Embryophyta</taxon>
        <taxon>Tracheophyta</taxon>
        <taxon>Spermatophyta</taxon>
        <taxon>Magnoliopsida</taxon>
        <taxon>Liliopsida</taxon>
        <taxon>Asparagales</taxon>
        <taxon>Orchidaceae</taxon>
        <taxon>Orchidoideae</taxon>
        <taxon>Orchideae</taxon>
        <taxon>Orchidinae</taxon>
        <taxon>Platanthera</taxon>
    </lineage>
</organism>
<name>A0ABR2MR53_9ASPA</name>
<dbReference type="Proteomes" id="UP001412067">
    <property type="component" value="Unassembled WGS sequence"/>
</dbReference>
<protein>
    <submittedName>
        <fullName evidence="2">Mediator of RNA polymerase II transcription subunit 4</fullName>
    </submittedName>
</protein>
<evidence type="ECO:0000256" key="1">
    <source>
        <dbReference type="SAM" id="MobiDB-lite"/>
    </source>
</evidence>
<reference evidence="2 3" key="1">
    <citation type="journal article" date="2022" name="Nat. Plants">
        <title>Genomes of leafy and leafless Platanthera orchids illuminate the evolution of mycoheterotrophy.</title>
        <authorList>
            <person name="Li M.H."/>
            <person name="Liu K.W."/>
            <person name="Li Z."/>
            <person name="Lu H.C."/>
            <person name="Ye Q.L."/>
            <person name="Zhang D."/>
            <person name="Wang J.Y."/>
            <person name="Li Y.F."/>
            <person name="Zhong Z.M."/>
            <person name="Liu X."/>
            <person name="Yu X."/>
            <person name="Liu D.K."/>
            <person name="Tu X.D."/>
            <person name="Liu B."/>
            <person name="Hao Y."/>
            <person name="Liao X.Y."/>
            <person name="Jiang Y.T."/>
            <person name="Sun W.H."/>
            <person name="Chen J."/>
            <person name="Chen Y.Q."/>
            <person name="Ai Y."/>
            <person name="Zhai J.W."/>
            <person name="Wu S.S."/>
            <person name="Zhou Z."/>
            <person name="Hsiao Y.Y."/>
            <person name="Wu W.L."/>
            <person name="Chen Y.Y."/>
            <person name="Lin Y.F."/>
            <person name="Hsu J.L."/>
            <person name="Li C.Y."/>
            <person name="Wang Z.W."/>
            <person name="Zhao X."/>
            <person name="Zhong W.Y."/>
            <person name="Ma X.K."/>
            <person name="Ma L."/>
            <person name="Huang J."/>
            <person name="Chen G.Z."/>
            <person name="Huang M.Z."/>
            <person name="Huang L."/>
            <person name="Peng D.H."/>
            <person name="Luo Y.B."/>
            <person name="Zou S.Q."/>
            <person name="Chen S.P."/>
            <person name="Lan S."/>
            <person name="Tsai W.C."/>
            <person name="Van de Peer Y."/>
            <person name="Liu Z.J."/>
        </authorList>
    </citation>
    <scope>NUCLEOTIDE SEQUENCE [LARGE SCALE GENOMIC DNA]</scope>
    <source>
        <strain evidence="2">Lor288</strain>
    </source>
</reference>
<gene>
    <name evidence="2" type="primary">MED4</name>
    <name evidence="2" type="ORF">KSP40_PGU003511</name>
</gene>
<evidence type="ECO:0000313" key="3">
    <source>
        <dbReference type="Proteomes" id="UP001412067"/>
    </source>
</evidence>
<accession>A0ABR2MR53</accession>
<keyword evidence="3" id="KW-1185">Reference proteome</keyword>
<feature type="region of interest" description="Disordered" evidence="1">
    <location>
        <begin position="1"/>
        <end position="49"/>
    </location>
</feature>